<dbReference type="EMBL" id="LRGC01000004">
    <property type="protein sequence ID" value="KWR56078.1"/>
    <property type="molecule type" value="Genomic_DNA"/>
</dbReference>
<dbReference type="AlphaFoldDB" id="A0A108T9Z1"/>
<evidence type="ECO:0000256" key="2">
    <source>
        <dbReference type="SAM" id="SignalP"/>
    </source>
</evidence>
<sequence length="559" mass="62868" precursor="true">MKKTISFIAGLLLALTGMAQENKGGISGFMKEELEDFDKFMDDADKDFINFMREPWKEFEAEKPVLKRVKPEPVKPVVYDEKTAPKSEKPVCLTIEEILDMTTSEGKQKPVVQLNEVDRIVFDKPEVIVRKKKDPKVIIIEEKPADKPAVQPEKKPVVEVVEAEPEAEPAPVVEADRRPEPAAEPRLPVSSTPTSPLYRGESGRSKIAYGGLAFYLNNSLNRKCSLNGLNENAIADAYEALCNSDYKPLLADCAQIRKDLRLNDWGVFTLVRQVADTYCGTANESIVMQQFLLNEMGYKARMARKATEDKMMLFVATDCSIYAHPYITLNGQNYYNLSGNNEQCQFYMCQKDSPKAKNSVGMQLKEAPLFPGTVVSSTHQAKGSAARVTVDVPKALMDFYKDYPQCDYSVYFNAPVNAAMENRILSSLAPLVQGRNEADAANILINFVQTAFQYQTDGQQFGYEKPFFVEELFFYPYSDCEDRAMLFSYLVRKLLGLDVVLLDYPEHIATAVRFNGNVSGDYLMVNGRKYTVCDPTYIGASIGMTMPRYKTVSAKVLKY</sequence>
<dbReference type="RefSeq" id="WP_060385543.1">
    <property type="nucleotide sequence ID" value="NZ_LRGC01000004.1"/>
</dbReference>
<organism evidence="3 4">
    <name type="scientific">Bacteroides stercoris</name>
    <dbReference type="NCBI Taxonomy" id="46506"/>
    <lineage>
        <taxon>Bacteria</taxon>
        <taxon>Pseudomonadati</taxon>
        <taxon>Bacteroidota</taxon>
        <taxon>Bacteroidia</taxon>
        <taxon>Bacteroidales</taxon>
        <taxon>Bacteroidaceae</taxon>
        <taxon>Bacteroides</taxon>
    </lineage>
</organism>
<feature type="signal peptide" evidence="2">
    <location>
        <begin position="1"/>
        <end position="19"/>
    </location>
</feature>
<keyword evidence="4" id="KW-1185">Reference proteome</keyword>
<dbReference type="Proteomes" id="UP000056419">
    <property type="component" value="Unassembled WGS sequence"/>
</dbReference>
<feature type="compositionally biased region" description="Basic and acidic residues" evidence="1">
    <location>
        <begin position="174"/>
        <end position="183"/>
    </location>
</feature>
<name>A0A108T9Z1_BACSE</name>
<evidence type="ECO:0000313" key="4">
    <source>
        <dbReference type="Proteomes" id="UP000056419"/>
    </source>
</evidence>
<reference evidence="3 4" key="1">
    <citation type="journal article" date="2016" name="BMC Genomics">
        <title>Type VI secretion systems of human gut Bacteroidales segregate into three genetic architectures, two of which are contained on mobile genetic elements.</title>
        <authorList>
            <person name="Coyne M.J."/>
            <person name="Roelofs K.G."/>
            <person name="Comstock L.E."/>
        </authorList>
    </citation>
    <scope>NUCLEOTIDE SEQUENCE [LARGE SCALE GENOMIC DNA]</scope>
    <source>
        <strain evidence="3 4">CL09T03C01</strain>
    </source>
</reference>
<evidence type="ECO:0000256" key="1">
    <source>
        <dbReference type="SAM" id="MobiDB-lite"/>
    </source>
</evidence>
<accession>A0A108T9Z1</accession>
<proteinExistence type="predicted"/>
<evidence type="ECO:0000313" key="3">
    <source>
        <dbReference type="EMBL" id="KWR56078.1"/>
    </source>
</evidence>
<comment type="caution">
    <text evidence="3">The sequence shown here is derived from an EMBL/GenBank/DDBJ whole genome shotgun (WGS) entry which is preliminary data.</text>
</comment>
<protein>
    <recommendedName>
        <fullName evidence="5">Transglutaminase-like domain-containing protein</fullName>
    </recommendedName>
</protein>
<keyword evidence="2" id="KW-0732">Signal</keyword>
<dbReference type="PATRIC" id="fig|46506.5.peg.1227"/>
<feature type="region of interest" description="Disordered" evidence="1">
    <location>
        <begin position="162"/>
        <end position="199"/>
    </location>
</feature>
<dbReference type="STRING" id="46506.AA415_01147"/>
<gene>
    <name evidence="3" type="ORF">AA415_01147</name>
</gene>
<evidence type="ECO:0008006" key="5">
    <source>
        <dbReference type="Google" id="ProtNLM"/>
    </source>
</evidence>
<feature type="chain" id="PRO_5007130959" description="Transglutaminase-like domain-containing protein" evidence="2">
    <location>
        <begin position="20"/>
        <end position="559"/>
    </location>
</feature>